<name>A0A8X6NEQ5_NEPPI</name>
<proteinExistence type="predicted"/>
<protein>
    <submittedName>
        <fullName evidence="2">Uncharacterized protein</fullName>
    </submittedName>
</protein>
<reference evidence="2" key="1">
    <citation type="submission" date="2020-08" db="EMBL/GenBank/DDBJ databases">
        <title>Multicomponent nature underlies the extraordinary mechanical properties of spider dragline silk.</title>
        <authorList>
            <person name="Kono N."/>
            <person name="Nakamura H."/>
            <person name="Mori M."/>
            <person name="Yoshida Y."/>
            <person name="Ohtoshi R."/>
            <person name="Malay A.D."/>
            <person name="Moran D.A.P."/>
            <person name="Tomita M."/>
            <person name="Numata K."/>
            <person name="Arakawa K."/>
        </authorList>
    </citation>
    <scope>NUCLEOTIDE SEQUENCE</scope>
</reference>
<feature type="region of interest" description="Disordered" evidence="1">
    <location>
        <begin position="76"/>
        <end position="99"/>
    </location>
</feature>
<sequence>MQFWNVLSAFPFKIMKKNDGCSHLAAPEPTAAGCLRSIRPAEGEKFNTPAFPHTVSRQIPPKIEAHTHKPPITWPIYHLPTTPRVPKKTRPSERKATTERVLEAMQAKQAWYGPEIVYHSRQLVALWQMVQAHLTSWLLQLTLLGFSRRLEKNGKRTESNVPPSKNNLLSCRRSASGISSRSKKIEQKQLFSQKKPGARITTSF</sequence>
<dbReference type="OrthoDB" id="10589211at2759"/>
<comment type="caution">
    <text evidence="2">The sequence shown here is derived from an EMBL/GenBank/DDBJ whole genome shotgun (WGS) entry which is preliminary data.</text>
</comment>
<organism evidence="2 3">
    <name type="scientific">Nephila pilipes</name>
    <name type="common">Giant wood spider</name>
    <name type="synonym">Nephila maculata</name>
    <dbReference type="NCBI Taxonomy" id="299642"/>
    <lineage>
        <taxon>Eukaryota</taxon>
        <taxon>Metazoa</taxon>
        <taxon>Ecdysozoa</taxon>
        <taxon>Arthropoda</taxon>
        <taxon>Chelicerata</taxon>
        <taxon>Arachnida</taxon>
        <taxon>Araneae</taxon>
        <taxon>Araneomorphae</taxon>
        <taxon>Entelegynae</taxon>
        <taxon>Araneoidea</taxon>
        <taxon>Nephilidae</taxon>
        <taxon>Nephila</taxon>
    </lineage>
</organism>
<dbReference type="EMBL" id="BMAW01103519">
    <property type="protein sequence ID" value="GFT09508.1"/>
    <property type="molecule type" value="Genomic_DNA"/>
</dbReference>
<dbReference type="Proteomes" id="UP000887013">
    <property type="component" value="Unassembled WGS sequence"/>
</dbReference>
<evidence type="ECO:0000256" key="1">
    <source>
        <dbReference type="SAM" id="MobiDB-lite"/>
    </source>
</evidence>
<dbReference type="AlphaFoldDB" id="A0A8X6NEQ5"/>
<gene>
    <name evidence="2" type="ORF">NPIL_654201</name>
</gene>
<feature type="compositionally biased region" description="Basic and acidic residues" evidence="1">
    <location>
        <begin position="90"/>
        <end position="99"/>
    </location>
</feature>
<evidence type="ECO:0000313" key="2">
    <source>
        <dbReference type="EMBL" id="GFT09508.1"/>
    </source>
</evidence>
<keyword evidence="3" id="KW-1185">Reference proteome</keyword>
<evidence type="ECO:0000313" key="3">
    <source>
        <dbReference type="Proteomes" id="UP000887013"/>
    </source>
</evidence>
<accession>A0A8X6NEQ5</accession>